<comment type="caution">
    <text evidence="1">The sequence shown here is derived from an EMBL/GenBank/DDBJ whole genome shotgun (WGS) entry which is preliminary data.</text>
</comment>
<organism evidence="1 2">
    <name type="scientific">Symbiodinium microadriaticum</name>
    <name type="common">Dinoflagellate</name>
    <name type="synonym">Zooxanthella microadriatica</name>
    <dbReference type="NCBI Taxonomy" id="2951"/>
    <lineage>
        <taxon>Eukaryota</taxon>
        <taxon>Sar</taxon>
        <taxon>Alveolata</taxon>
        <taxon>Dinophyceae</taxon>
        <taxon>Suessiales</taxon>
        <taxon>Symbiodiniaceae</taxon>
        <taxon>Symbiodinium</taxon>
    </lineage>
</organism>
<name>A0A1Q9EPQ6_SYMMI</name>
<accession>A0A1Q9EPQ6</accession>
<proteinExistence type="predicted"/>
<dbReference type="EMBL" id="LSRX01000097">
    <property type="protein sequence ID" value="OLQ09412.1"/>
    <property type="molecule type" value="Genomic_DNA"/>
</dbReference>
<dbReference type="Proteomes" id="UP000186817">
    <property type="component" value="Unassembled WGS sequence"/>
</dbReference>
<gene>
    <name evidence="1" type="ORF">AK812_SmicGene6973</name>
</gene>
<keyword evidence="2" id="KW-1185">Reference proteome</keyword>
<reference evidence="1 2" key="1">
    <citation type="submission" date="2016-02" db="EMBL/GenBank/DDBJ databases">
        <title>Genome analysis of coral dinoflagellate symbionts highlights evolutionary adaptations to a symbiotic lifestyle.</title>
        <authorList>
            <person name="Aranda M."/>
            <person name="Li Y."/>
            <person name="Liew Y.J."/>
            <person name="Baumgarten S."/>
            <person name="Simakov O."/>
            <person name="Wilson M."/>
            <person name="Piel J."/>
            <person name="Ashoor H."/>
            <person name="Bougouffa S."/>
            <person name="Bajic V.B."/>
            <person name="Ryu T."/>
            <person name="Ravasi T."/>
            <person name="Bayer T."/>
            <person name="Micklem G."/>
            <person name="Kim H."/>
            <person name="Bhak J."/>
            <person name="Lajeunesse T.C."/>
            <person name="Voolstra C.R."/>
        </authorList>
    </citation>
    <scope>NUCLEOTIDE SEQUENCE [LARGE SCALE GENOMIC DNA]</scope>
    <source>
        <strain evidence="1 2">CCMP2467</strain>
    </source>
</reference>
<sequence length="302" mass="34368">MRKAVLRWYHRGRPLESNAVTRHVSAATRSAALGTSEGGVHSTGRRICELLQYVAAERTFAGHNGAKRIGPKDFVQLKHGSVAEGLCGRQLQQSGGIGELGSDGEEPGLHYLQRLLYQRWSTCVVASELQRKRSAQVRAEFAEEIVVRIAAMTLDGQCTAAEAERLVRGNVEASFKQTVDPYRLVPVTDHISGLADQDVYRQLEEANLRYERTRESIPRPAQAGLSQSLLEKYRHQYRRYREYHCHHYKHYDDGDDAAFTPAERFQGARPNCVFKLGDRGLGYYSEAWRMTRRKLRDRSYRA</sequence>
<evidence type="ECO:0000313" key="1">
    <source>
        <dbReference type="EMBL" id="OLQ09412.1"/>
    </source>
</evidence>
<dbReference type="AlphaFoldDB" id="A0A1Q9EPQ6"/>
<evidence type="ECO:0000313" key="2">
    <source>
        <dbReference type="Proteomes" id="UP000186817"/>
    </source>
</evidence>
<protein>
    <submittedName>
        <fullName evidence="1">Uncharacterized protein</fullName>
    </submittedName>
</protein>